<dbReference type="InterPro" id="IPR019301">
    <property type="entry name" value="Flagellar_prot_FlgJ_N"/>
</dbReference>
<dbReference type="Pfam" id="PF10135">
    <property type="entry name" value="Rod-binding"/>
    <property type="match status" value="1"/>
</dbReference>
<dbReference type="OrthoDB" id="9796740at2"/>
<feature type="domain" description="Flagellar protein FlgJ N-terminal" evidence="1">
    <location>
        <begin position="85"/>
        <end position="132"/>
    </location>
</feature>
<gene>
    <name evidence="2" type="ORF">SAMN05216366_11958</name>
</gene>
<dbReference type="EMBL" id="FNJQ01000019">
    <property type="protein sequence ID" value="SDP44840.1"/>
    <property type="molecule type" value="Genomic_DNA"/>
</dbReference>
<accession>A0A1H0ST19</accession>
<dbReference type="Proteomes" id="UP000182412">
    <property type="component" value="Unassembled WGS sequence"/>
</dbReference>
<dbReference type="RefSeq" id="WP_074572592.1">
    <property type="nucleotide sequence ID" value="NZ_FNJQ01000019.1"/>
</dbReference>
<name>A0A1H0ST19_SELRU</name>
<keyword evidence="2" id="KW-0969">Cilium</keyword>
<keyword evidence="2" id="KW-0966">Cell projection</keyword>
<keyword evidence="2" id="KW-0282">Flagellum</keyword>
<proteinExistence type="predicted"/>
<protein>
    <submittedName>
        <fullName evidence="2">Flagellar protein FlgJ</fullName>
    </submittedName>
</protein>
<sequence length="146" mass="15988">MHIAPLTAQGISAGANNNYDAAQSAAESAKFADVLKELQGRVDKAQKSGDAKSVQEAAEMAKRDKELKKACEGFEAMFLNMMYRQMRATVPENSLFGESHGEKIFKDMRDDELMKQVAAGGGIGIADMMYKQLKPQVVKQSQNVVK</sequence>
<evidence type="ECO:0000313" key="3">
    <source>
        <dbReference type="Proteomes" id="UP000182412"/>
    </source>
</evidence>
<dbReference type="AlphaFoldDB" id="A0A1H0ST19"/>
<evidence type="ECO:0000259" key="1">
    <source>
        <dbReference type="Pfam" id="PF10135"/>
    </source>
</evidence>
<organism evidence="2 3">
    <name type="scientific">Selenomonas ruminantium</name>
    <dbReference type="NCBI Taxonomy" id="971"/>
    <lineage>
        <taxon>Bacteria</taxon>
        <taxon>Bacillati</taxon>
        <taxon>Bacillota</taxon>
        <taxon>Negativicutes</taxon>
        <taxon>Selenomonadales</taxon>
        <taxon>Selenomonadaceae</taxon>
        <taxon>Selenomonas</taxon>
    </lineage>
</organism>
<evidence type="ECO:0000313" key="2">
    <source>
        <dbReference type="EMBL" id="SDP44840.1"/>
    </source>
</evidence>
<reference evidence="2 3" key="1">
    <citation type="submission" date="2016-10" db="EMBL/GenBank/DDBJ databases">
        <authorList>
            <person name="de Groot N.N."/>
        </authorList>
    </citation>
    <scope>NUCLEOTIDE SEQUENCE [LARGE SCALE GENOMIC DNA]</scope>
    <source>
        <strain evidence="2 3">S137</strain>
    </source>
</reference>